<dbReference type="Proteomes" id="UP001221757">
    <property type="component" value="Unassembled WGS sequence"/>
</dbReference>
<accession>A0AAD7DZK5</accession>
<reference evidence="2" key="1">
    <citation type="submission" date="2023-03" db="EMBL/GenBank/DDBJ databases">
        <title>Massive genome expansion in bonnet fungi (Mycena s.s.) driven by repeated elements and novel gene families across ecological guilds.</title>
        <authorList>
            <consortium name="Lawrence Berkeley National Laboratory"/>
            <person name="Harder C.B."/>
            <person name="Miyauchi S."/>
            <person name="Viragh M."/>
            <person name="Kuo A."/>
            <person name="Thoen E."/>
            <person name="Andreopoulos B."/>
            <person name="Lu D."/>
            <person name="Skrede I."/>
            <person name="Drula E."/>
            <person name="Henrissat B."/>
            <person name="Morin E."/>
            <person name="Kohler A."/>
            <person name="Barry K."/>
            <person name="LaButti K."/>
            <person name="Morin E."/>
            <person name="Salamov A."/>
            <person name="Lipzen A."/>
            <person name="Mereny Z."/>
            <person name="Hegedus B."/>
            <person name="Baldrian P."/>
            <person name="Stursova M."/>
            <person name="Weitz H."/>
            <person name="Taylor A."/>
            <person name="Grigoriev I.V."/>
            <person name="Nagy L.G."/>
            <person name="Martin F."/>
            <person name="Kauserud H."/>
        </authorList>
    </citation>
    <scope>NUCLEOTIDE SEQUENCE</scope>
    <source>
        <strain evidence="2">CBHHK067</strain>
    </source>
</reference>
<name>A0AAD7DZK5_MYCRO</name>
<proteinExistence type="predicted"/>
<comment type="caution">
    <text evidence="2">The sequence shown here is derived from an EMBL/GenBank/DDBJ whole genome shotgun (WGS) entry which is preliminary data.</text>
</comment>
<dbReference type="GO" id="GO:0006310">
    <property type="term" value="P:DNA recombination"/>
    <property type="evidence" value="ECO:0007669"/>
    <property type="project" value="UniProtKB-KW"/>
</dbReference>
<dbReference type="SUPFAM" id="SSF56349">
    <property type="entry name" value="DNA breaking-rejoining enzymes"/>
    <property type="match status" value="1"/>
</dbReference>
<gene>
    <name evidence="2" type="ORF">B0H17DRAFT_1176044</name>
</gene>
<protein>
    <submittedName>
        <fullName evidence="2">Uncharacterized protein</fullName>
    </submittedName>
</protein>
<dbReference type="GO" id="GO:0003677">
    <property type="term" value="F:DNA binding"/>
    <property type="evidence" value="ECO:0007669"/>
    <property type="project" value="InterPro"/>
</dbReference>
<keyword evidence="3" id="KW-1185">Reference proteome</keyword>
<keyword evidence="1" id="KW-0233">DNA recombination</keyword>
<dbReference type="InterPro" id="IPR013762">
    <property type="entry name" value="Integrase-like_cat_sf"/>
</dbReference>
<sequence length="1131" mass="125202">MSVAGCVGGFRIPGSPAREALERKKKKAAPASTTLPVPGSTDALTGFVNVAAPPRSGRGSRGRNLTAQIAAAFPSATAMAAATDAFDRVHLRPISIATERNHTLAKRLWLDWFTQLYRSADKAAATLKEGRRLPPARRGKAVLPLSGDQGALGARDIGRHRLVAAHDAHLRGPHAVSHWAYKDHAITTLRKVKRMVRESDLVELLAVCLKSTLNIASKFSRIQMMGLVALIYTHGPRPGTLVDANGFEGLGEHVKWKNTEWMVYGYDKGAGLGIQSFWVFEWAKGQRFDKSLDISTSMRNLGRSRIHIDAQLIIEALDPATFTFPFKLTIRESALELPIFRNADKTDALTLNSATHFLAKIRKALNWTNFTWYSLRYSFASSMVDRVSEVHLRYLMGHTSASKLAVSAYQVPDRPVDVSGARFAEENTDFAAMSQAHSSVAWNRPPPPSDDTVKTDPKMKQFIAELAEKEAAVRSKFGADKTAQALFEEGNEHGLVLEAREVQTEMLRYYLTLSSGFADLAPSTAVLTPAPPDTPDPATSSLIESMMDLWAATDNTHPFLALIASEPDNPRLAVVQRYPALLHLDDEKTGSRCLWCFTDPKLTPAQQNKDHKDHYVQHVGSCELDHHPNHWRCPVCIQLIPAVPKRSNTFKHPRGEPKLPVVALPSILVDDEMEEEERAAIHDAMAAHAAGCFERLMAIVRGDEGEGAGESDSEDGRLAADSDVAMNSAHGSDVSMDSVRSHKTLIRSQQKRATTGPDRGDGARLLSIQMPFDAGRSQSRALRLHSFFFCPICLFAEGDAWHDRLRSFPNIPKLMAHIATHWRSIVTRNAMEIDYKLKFKCGVPPCTSDVVRKTGDMIDHLHKAHQYNLIQCNTHCGNPTSTCDPERCAEKHHDDTCFTLPTKFCFFTDALLLADDHIPTKKRQALPPACLVDYRKTDVQGRWWKALCKTLGIPVFTFTVPGKRRVTKPTTPASTSTPAAAPDPVHFTLRRCLAAIVSLHPEFGAVNVEKLIDAGITAEQLSRFPRNLMPECDFAFTLPLYTRFIAAVKQWIVNSELEDAVEMLVSEFPGVVTPDLAVALQRDNLKIYDILDCSAADIAEYGLVVETNVWDLIRRSAEQWLEARATAMAID</sequence>
<dbReference type="GO" id="GO:0015074">
    <property type="term" value="P:DNA integration"/>
    <property type="evidence" value="ECO:0007669"/>
    <property type="project" value="InterPro"/>
</dbReference>
<organism evidence="2 3">
    <name type="scientific">Mycena rosella</name>
    <name type="common">Pink bonnet</name>
    <name type="synonym">Agaricus rosellus</name>
    <dbReference type="NCBI Taxonomy" id="1033263"/>
    <lineage>
        <taxon>Eukaryota</taxon>
        <taxon>Fungi</taxon>
        <taxon>Dikarya</taxon>
        <taxon>Basidiomycota</taxon>
        <taxon>Agaricomycotina</taxon>
        <taxon>Agaricomycetes</taxon>
        <taxon>Agaricomycetidae</taxon>
        <taxon>Agaricales</taxon>
        <taxon>Marasmiineae</taxon>
        <taxon>Mycenaceae</taxon>
        <taxon>Mycena</taxon>
    </lineage>
</organism>
<evidence type="ECO:0000313" key="3">
    <source>
        <dbReference type="Proteomes" id="UP001221757"/>
    </source>
</evidence>
<evidence type="ECO:0000256" key="1">
    <source>
        <dbReference type="ARBA" id="ARBA00023172"/>
    </source>
</evidence>
<dbReference type="Gene3D" id="1.10.443.10">
    <property type="entry name" value="Intergrase catalytic core"/>
    <property type="match status" value="1"/>
</dbReference>
<dbReference type="EMBL" id="JARKIE010000014">
    <property type="protein sequence ID" value="KAJ7702666.1"/>
    <property type="molecule type" value="Genomic_DNA"/>
</dbReference>
<evidence type="ECO:0000313" key="2">
    <source>
        <dbReference type="EMBL" id="KAJ7702666.1"/>
    </source>
</evidence>
<dbReference type="InterPro" id="IPR011010">
    <property type="entry name" value="DNA_brk_join_enz"/>
</dbReference>
<dbReference type="AlphaFoldDB" id="A0AAD7DZK5"/>